<keyword evidence="6" id="KW-0411">Iron-sulfur</keyword>
<dbReference type="Pfam" id="PF13183">
    <property type="entry name" value="Fer4_8"/>
    <property type="match status" value="1"/>
</dbReference>
<dbReference type="InterPro" id="IPR017896">
    <property type="entry name" value="4Fe4S_Fe-S-bd"/>
</dbReference>
<dbReference type="GO" id="GO:0046872">
    <property type="term" value="F:metal ion binding"/>
    <property type="evidence" value="ECO:0007669"/>
    <property type="project" value="UniProtKB-KW"/>
</dbReference>
<evidence type="ECO:0000256" key="6">
    <source>
        <dbReference type="ARBA" id="ARBA00023014"/>
    </source>
</evidence>
<sequence length="286" mass="32047">MSSLQLKEVNLETLNKAIDGVIYEELNSTLLYYLQSCVNCKACEAGCPFVPTSLKYSPVNKAEIARQLYRYRFSIWGKTVGRAIGGSKKYLKLDEAETMIDYIWHCVNCGSCMFVCPMAIDSGALIDLLRKIAFKAGMVPKVIADIEMLENSGDYLKISSFMDAWNSTIDKIKEAIGRDVPLDKKGSEILLYASIYDVLTYSDVIVKTAKILDLLKKDWTFMSKPLGIRPPLGLVLGDPVGAIKVMEKIRSYFKEISPKYIVLISGGYEYPGDSGFHCELKYPDMN</sequence>
<dbReference type="PROSITE" id="PS51379">
    <property type="entry name" value="4FE4S_FER_2"/>
    <property type="match status" value="2"/>
</dbReference>
<evidence type="ECO:0000256" key="1">
    <source>
        <dbReference type="ARBA" id="ARBA00022448"/>
    </source>
</evidence>
<dbReference type="GeneID" id="65557418"/>
<name>A0A8F5C241_9CREN</name>
<organism evidence="8 9">
    <name type="scientific">Saccharolobus shibatae</name>
    <dbReference type="NCBI Taxonomy" id="2286"/>
    <lineage>
        <taxon>Archaea</taxon>
        <taxon>Thermoproteota</taxon>
        <taxon>Thermoprotei</taxon>
        <taxon>Sulfolobales</taxon>
        <taxon>Sulfolobaceae</taxon>
        <taxon>Saccharolobus</taxon>
    </lineage>
</organism>
<keyword evidence="4" id="KW-0249">Electron transport</keyword>
<dbReference type="EMBL" id="CP077713">
    <property type="protein sequence ID" value="QXJ35525.1"/>
    <property type="molecule type" value="Genomic_DNA"/>
</dbReference>
<feature type="domain" description="4Fe-4S ferredoxin-type" evidence="7">
    <location>
        <begin position="28"/>
        <end position="59"/>
    </location>
</feature>
<keyword evidence="3" id="KW-0479">Metal-binding</keyword>
<evidence type="ECO:0000313" key="9">
    <source>
        <dbReference type="Proteomes" id="UP000694036"/>
    </source>
</evidence>
<reference evidence="8 9" key="1">
    <citation type="journal article" date="2021" name="Environ. Microbiol.">
        <title>New insights into the diversity and evolution of the archaeal mobilome from three complete genomes of Saccharolobus shibatae.</title>
        <authorList>
            <person name="Medvedeva S."/>
            <person name="Brandt D."/>
            <person name="Cvirkaite-Krupovic V."/>
            <person name="Liu Y."/>
            <person name="Severinov K."/>
            <person name="Ishino S."/>
            <person name="Ishino Y."/>
            <person name="Prangishvili D."/>
            <person name="Kalinowski J."/>
            <person name="Krupovic M."/>
        </authorList>
    </citation>
    <scope>NUCLEOTIDE SEQUENCE [LARGE SCALE GENOMIC DNA]</scope>
    <source>
        <strain evidence="8 9">S38A</strain>
    </source>
</reference>
<dbReference type="GO" id="GO:0051539">
    <property type="term" value="F:4 iron, 4 sulfur cluster binding"/>
    <property type="evidence" value="ECO:0007669"/>
    <property type="project" value="UniProtKB-KW"/>
</dbReference>
<proteinExistence type="predicted"/>
<feature type="domain" description="4Fe-4S ferredoxin-type" evidence="7">
    <location>
        <begin position="96"/>
        <end position="125"/>
    </location>
</feature>
<gene>
    <name evidence="8" type="ORF">J5U22_02072</name>
</gene>
<dbReference type="RefSeq" id="WP_218258065.1">
    <property type="nucleotide sequence ID" value="NZ_CP077713.1"/>
</dbReference>
<keyword evidence="5" id="KW-0408">Iron</keyword>
<keyword evidence="2" id="KW-0004">4Fe-4S</keyword>
<dbReference type="PANTHER" id="PTHR43551">
    <property type="entry name" value="FUMARATE REDUCTASE IRON-SULFUR SUBUNIT"/>
    <property type="match status" value="1"/>
</dbReference>
<keyword evidence="9" id="KW-1185">Reference proteome</keyword>
<dbReference type="PROSITE" id="PS00198">
    <property type="entry name" value="4FE4S_FER_1"/>
    <property type="match status" value="1"/>
</dbReference>
<evidence type="ECO:0000259" key="7">
    <source>
        <dbReference type="PROSITE" id="PS51379"/>
    </source>
</evidence>
<evidence type="ECO:0000313" key="8">
    <source>
        <dbReference type="EMBL" id="QXJ35525.1"/>
    </source>
</evidence>
<dbReference type="Proteomes" id="UP000694036">
    <property type="component" value="Chromosome"/>
</dbReference>
<evidence type="ECO:0000256" key="4">
    <source>
        <dbReference type="ARBA" id="ARBA00022982"/>
    </source>
</evidence>
<accession>A0A8F5C241</accession>
<evidence type="ECO:0000256" key="5">
    <source>
        <dbReference type="ARBA" id="ARBA00023004"/>
    </source>
</evidence>
<dbReference type="AlphaFoldDB" id="A0A8F5C241"/>
<evidence type="ECO:0000256" key="3">
    <source>
        <dbReference type="ARBA" id="ARBA00022723"/>
    </source>
</evidence>
<keyword evidence="1" id="KW-0813">Transport</keyword>
<evidence type="ECO:0000256" key="2">
    <source>
        <dbReference type="ARBA" id="ARBA00022485"/>
    </source>
</evidence>
<dbReference type="GO" id="GO:0016491">
    <property type="term" value="F:oxidoreductase activity"/>
    <property type="evidence" value="ECO:0007669"/>
    <property type="project" value="UniProtKB-ARBA"/>
</dbReference>
<protein>
    <recommendedName>
        <fullName evidence="7">4Fe-4S ferredoxin-type domain-containing protein</fullName>
    </recommendedName>
</protein>
<dbReference type="PANTHER" id="PTHR43551:SF1">
    <property type="entry name" value="HETERODISULFIDE REDUCTASE"/>
    <property type="match status" value="1"/>
</dbReference>
<dbReference type="InterPro" id="IPR017900">
    <property type="entry name" value="4Fe4S_Fe_S_CS"/>
</dbReference>